<name>A0ABV9Y0C3_9PSEU</name>
<dbReference type="EMBL" id="JBHSJB010000017">
    <property type="protein sequence ID" value="MFC5055881.1"/>
    <property type="molecule type" value="Genomic_DNA"/>
</dbReference>
<gene>
    <name evidence="2" type="ORF">ACFPFM_19230</name>
</gene>
<feature type="transmembrane region" description="Helical" evidence="1">
    <location>
        <begin position="158"/>
        <end position="182"/>
    </location>
</feature>
<dbReference type="Proteomes" id="UP001595833">
    <property type="component" value="Unassembled WGS sequence"/>
</dbReference>
<accession>A0ABV9Y0C3</accession>
<keyword evidence="1" id="KW-0472">Membrane</keyword>
<feature type="transmembrane region" description="Helical" evidence="1">
    <location>
        <begin position="126"/>
        <end position="146"/>
    </location>
</feature>
<sequence length="222" mass="23326">MTTTTPRRAAPARRGWLLPAGLIALSLVPVLAGAFRLVELGGGARLLPDGGEHHLGTAGPLAAHIVTVSAYAVLGAFQFAPGFRARRRGWHRVAGRLLVLCGLVGALSALWLALSGHRAGVGALGAGSRLVFGAAWALFLVLGFAAARRRDFAGHRDWMIRGYAVGLGAGTQVLTLASWSAFAGEPGRLAEALLMVAGWLINLLVAERAIRRSRDPHPSEVR</sequence>
<feature type="transmembrane region" description="Helical" evidence="1">
    <location>
        <begin position="93"/>
        <end position="114"/>
    </location>
</feature>
<evidence type="ECO:0000256" key="1">
    <source>
        <dbReference type="SAM" id="Phobius"/>
    </source>
</evidence>
<feature type="transmembrane region" description="Helical" evidence="1">
    <location>
        <begin position="58"/>
        <end position="81"/>
    </location>
</feature>
<keyword evidence="1" id="KW-1133">Transmembrane helix</keyword>
<keyword evidence="3" id="KW-1185">Reference proteome</keyword>
<evidence type="ECO:0000313" key="2">
    <source>
        <dbReference type="EMBL" id="MFC5055881.1"/>
    </source>
</evidence>
<reference evidence="3" key="1">
    <citation type="journal article" date="2019" name="Int. J. Syst. Evol. Microbiol.">
        <title>The Global Catalogue of Microorganisms (GCM) 10K type strain sequencing project: providing services to taxonomists for standard genome sequencing and annotation.</title>
        <authorList>
            <consortium name="The Broad Institute Genomics Platform"/>
            <consortium name="The Broad Institute Genome Sequencing Center for Infectious Disease"/>
            <person name="Wu L."/>
            <person name="Ma J."/>
        </authorList>
    </citation>
    <scope>NUCLEOTIDE SEQUENCE [LARGE SCALE GENOMIC DNA]</scope>
    <source>
        <strain evidence="3">KCTC 12848</strain>
    </source>
</reference>
<comment type="caution">
    <text evidence="2">The sequence shown here is derived from an EMBL/GenBank/DDBJ whole genome shotgun (WGS) entry which is preliminary data.</text>
</comment>
<feature type="transmembrane region" description="Helical" evidence="1">
    <location>
        <begin position="16"/>
        <end position="38"/>
    </location>
</feature>
<dbReference type="Pfam" id="PF10067">
    <property type="entry name" value="DUF2306"/>
    <property type="match status" value="1"/>
</dbReference>
<dbReference type="RefSeq" id="WP_344040815.1">
    <property type="nucleotide sequence ID" value="NZ_BAAAKE010000025.1"/>
</dbReference>
<protein>
    <submittedName>
        <fullName evidence="2">DUF2306 domain-containing protein</fullName>
    </submittedName>
</protein>
<feature type="transmembrane region" description="Helical" evidence="1">
    <location>
        <begin position="188"/>
        <end position="206"/>
    </location>
</feature>
<evidence type="ECO:0000313" key="3">
    <source>
        <dbReference type="Proteomes" id="UP001595833"/>
    </source>
</evidence>
<dbReference type="InterPro" id="IPR018750">
    <property type="entry name" value="DUF2306_membrane"/>
</dbReference>
<keyword evidence="1" id="KW-0812">Transmembrane</keyword>
<proteinExistence type="predicted"/>
<organism evidence="2 3">
    <name type="scientific">Saccharothrix xinjiangensis</name>
    <dbReference type="NCBI Taxonomy" id="204798"/>
    <lineage>
        <taxon>Bacteria</taxon>
        <taxon>Bacillati</taxon>
        <taxon>Actinomycetota</taxon>
        <taxon>Actinomycetes</taxon>
        <taxon>Pseudonocardiales</taxon>
        <taxon>Pseudonocardiaceae</taxon>
        <taxon>Saccharothrix</taxon>
    </lineage>
</organism>